<accession>A0A1X0QDX0</accession>
<dbReference type="Pfam" id="PF17032">
    <property type="entry name" value="Zn_ribbon_15"/>
    <property type="match status" value="1"/>
</dbReference>
<dbReference type="Proteomes" id="UP000192356">
    <property type="component" value="Unassembled WGS sequence"/>
</dbReference>
<dbReference type="VEuPathDB" id="MicrosporidiaDB:HERIO_179"/>
<organism evidence="2 3">
    <name type="scientific">Hepatospora eriocheir</name>
    <dbReference type="NCBI Taxonomy" id="1081669"/>
    <lineage>
        <taxon>Eukaryota</taxon>
        <taxon>Fungi</taxon>
        <taxon>Fungi incertae sedis</taxon>
        <taxon>Microsporidia</taxon>
        <taxon>Hepatosporidae</taxon>
        <taxon>Hepatospora</taxon>
    </lineage>
</organism>
<comment type="caution">
    <text evidence="2">The sequence shown here is derived from an EMBL/GenBank/DDBJ whole genome shotgun (WGS) entry which is preliminary data.</text>
</comment>
<evidence type="ECO:0000259" key="1">
    <source>
        <dbReference type="Pfam" id="PF17032"/>
    </source>
</evidence>
<name>A0A1X0QDX0_9MICR</name>
<gene>
    <name evidence="2" type="ORF">HERIO_179</name>
</gene>
<dbReference type="InterPro" id="IPR031493">
    <property type="entry name" value="Zinc_ribbon_15"/>
</dbReference>
<keyword evidence="3" id="KW-1185">Reference proteome</keyword>
<feature type="domain" description="Zinc-ribbon 15" evidence="1">
    <location>
        <begin position="31"/>
        <end position="102"/>
    </location>
</feature>
<sequence>MAGVTGVITSGGYDEFYEPIDAFGADTAKYQCPACGGMTKGVMQQKYRGISFFAIPCKRYKIDEPRMFCGWCFSNFSGMRHDDCKRCGVVMLYHSNYCVNCGYKKRSNDKIIHFESSTIDDDNSNDENSSIEQNQ</sequence>
<evidence type="ECO:0000313" key="3">
    <source>
        <dbReference type="Proteomes" id="UP000192356"/>
    </source>
</evidence>
<evidence type="ECO:0000313" key="2">
    <source>
        <dbReference type="EMBL" id="ORD97999.1"/>
    </source>
</evidence>
<reference evidence="2 3" key="1">
    <citation type="journal article" date="2017" name="Environ. Microbiol.">
        <title>Decay of the glycolytic pathway and adaptation to intranuclear parasitism within Enterocytozoonidae microsporidia.</title>
        <authorList>
            <person name="Wiredu Boakye D."/>
            <person name="Jaroenlak P."/>
            <person name="Prachumwat A."/>
            <person name="Williams T.A."/>
            <person name="Bateman K.S."/>
            <person name="Itsathitphaisarn O."/>
            <person name="Sritunyalucksana K."/>
            <person name="Paszkiewicz K.H."/>
            <person name="Moore K.A."/>
            <person name="Stentiford G.D."/>
            <person name="Williams B.A."/>
        </authorList>
    </citation>
    <scope>NUCLEOTIDE SEQUENCE [LARGE SCALE GENOMIC DNA]</scope>
    <source>
        <strain evidence="2 3">GB1</strain>
    </source>
</reference>
<dbReference type="EMBL" id="LVKB01000004">
    <property type="protein sequence ID" value="ORD97999.1"/>
    <property type="molecule type" value="Genomic_DNA"/>
</dbReference>
<proteinExistence type="predicted"/>
<protein>
    <recommendedName>
        <fullName evidence="1">Zinc-ribbon 15 domain-containing protein</fullName>
    </recommendedName>
</protein>
<dbReference type="AlphaFoldDB" id="A0A1X0QDX0"/>